<organism evidence="3 4">
    <name type="scientific">Rhodopirellula halodulae</name>
    <dbReference type="NCBI Taxonomy" id="2894198"/>
    <lineage>
        <taxon>Bacteria</taxon>
        <taxon>Pseudomonadati</taxon>
        <taxon>Planctomycetota</taxon>
        <taxon>Planctomycetia</taxon>
        <taxon>Pirellulales</taxon>
        <taxon>Pirellulaceae</taxon>
        <taxon>Rhodopirellula</taxon>
    </lineage>
</organism>
<dbReference type="RefSeq" id="WP_230271142.1">
    <property type="nucleotide sequence ID" value="NZ_JAJKFW010000006.1"/>
</dbReference>
<keyword evidence="4" id="KW-1185">Reference proteome</keyword>
<dbReference type="InterPro" id="IPR052940">
    <property type="entry name" value="Carb_Esterase_6"/>
</dbReference>
<dbReference type="EMBL" id="JAJKFW010000006">
    <property type="protein sequence ID" value="MCC9641164.1"/>
    <property type="molecule type" value="Genomic_DNA"/>
</dbReference>
<reference evidence="3" key="1">
    <citation type="submission" date="2021-11" db="EMBL/GenBank/DDBJ databases">
        <title>Genome sequence.</title>
        <authorList>
            <person name="Sun Q."/>
        </authorList>
    </citation>
    <scope>NUCLEOTIDE SEQUENCE</scope>
    <source>
        <strain evidence="3">JC740</strain>
    </source>
</reference>
<evidence type="ECO:0000313" key="4">
    <source>
        <dbReference type="Proteomes" id="UP001430306"/>
    </source>
</evidence>
<name>A0ABS8NC93_9BACT</name>
<evidence type="ECO:0000313" key="3">
    <source>
        <dbReference type="EMBL" id="MCC9641164.1"/>
    </source>
</evidence>
<evidence type="ECO:0000256" key="1">
    <source>
        <dbReference type="ARBA" id="ARBA00022801"/>
    </source>
</evidence>
<dbReference type="InterPro" id="IPR005181">
    <property type="entry name" value="SASA"/>
</dbReference>
<evidence type="ECO:0000259" key="2">
    <source>
        <dbReference type="Pfam" id="PF03629"/>
    </source>
</evidence>
<protein>
    <submittedName>
        <fullName evidence="3">Sialate O-acetylesterase</fullName>
    </submittedName>
</protein>
<keyword evidence="1" id="KW-0378">Hydrolase</keyword>
<gene>
    <name evidence="3" type="ORF">LOC71_02685</name>
</gene>
<accession>A0ABS8NC93</accession>
<proteinExistence type="predicted"/>
<dbReference type="Gene3D" id="3.40.50.1110">
    <property type="entry name" value="SGNH hydrolase"/>
    <property type="match status" value="1"/>
</dbReference>
<dbReference type="SUPFAM" id="SSF52266">
    <property type="entry name" value="SGNH hydrolase"/>
    <property type="match status" value="1"/>
</dbReference>
<dbReference type="Pfam" id="PF03629">
    <property type="entry name" value="SASA"/>
    <property type="match status" value="1"/>
</dbReference>
<dbReference type="PANTHER" id="PTHR31988">
    <property type="entry name" value="ESTERASE, PUTATIVE (DUF303)-RELATED"/>
    <property type="match status" value="1"/>
</dbReference>
<dbReference type="Proteomes" id="UP001430306">
    <property type="component" value="Unassembled WGS sequence"/>
</dbReference>
<comment type="caution">
    <text evidence="3">The sequence shown here is derived from an EMBL/GenBank/DDBJ whole genome shotgun (WGS) entry which is preliminary data.</text>
</comment>
<dbReference type="InterPro" id="IPR036514">
    <property type="entry name" value="SGNH_hydro_sf"/>
</dbReference>
<feature type="domain" description="Sialate O-acetylesterase" evidence="2">
    <location>
        <begin position="119"/>
        <end position="292"/>
    </location>
</feature>
<dbReference type="PANTHER" id="PTHR31988:SF19">
    <property type="entry name" value="9-O-ACETYL-N-ACETYLNEURAMINIC ACID DEACETYLASE-RELATED"/>
    <property type="match status" value="1"/>
</dbReference>
<sequence>MRQMLDWLAVWGLLVIAFSAVSVTTVAAEPSQSQPIQVYILAGQSNMEGHAKVETLDYLADHEETRDLLALIRDEDGGHREGDRVWISYLTGRGDSNGEGVGKLTTGFGSRSQPDQDGGKIGPELTFGLTMEQHTESPILIIKTAWGGKSLFYDFRPPSAGVYPRTQNDIDRDRNHAADSGKYYRMMVQHVKSVLDDIGRVVPSYSEDQGYELAGFVWFQGWSDVVNRDVYPVLPAGSEENRFAKYSEWMADFIRDVRSDLDADELPFVIGVMGVDGNQPSEHHQQFREAMAAPASLPEFHGNVVAVPTGPYWDEALGATAQKYQDIRQKAYLLRKQHRDHENHDGSMDDEQQRAFIKQYEMQLISEDELARWKRGASNAGYHYLGCGKTMAQIGEAFANAMLKLKNGSLEGAANSSN</sequence>